<reference evidence="1 2" key="1">
    <citation type="journal article" date="2018" name="Nat. Ecol. Evol.">
        <title>Shark genomes provide insights into elasmobranch evolution and the origin of vertebrates.</title>
        <authorList>
            <person name="Hara Y"/>
            <person name="Yamaguchi K"/>
            <person name="Onimaru K"/>
            <person name="Kadota M"/>
            <person name="Koyanagi M"/>
            <person name="Keeley SD"/>
            <person name="Tatsumi K"/>
            <person name="Tanaka K"/>
            <person name="Motone F"/>
            <person name="Kageyama Y"/>
            <person name="Nozu R"/>
            <person name="Adachi N"/>
            <person name="Nishimura O"/>
            <person name="Nakagawa R"/>
            <person name="Tanegashima C"/>
            <person name="Kiyatake I"/>
            <person name="Matsumoto R"/>
            <person name="Murakumo K"/>
            <person name="Nishida K"/>
            <person name="Terakita A"/>
            <person name="Kuratani S"/>
            <person name="Sato K"/>
            <person name="Hyodo S Kuraku.S."/>
        </authorList>
    </citation>
    <scope>NUCLEOTIDE SEQUENCE [LARGE SCALE GENOMIC DNA]</scope>
</reference>
<name>A0A401PP99_SCYTO</name>
<accession>A0A401PP99</accession>
<gene>
    <name evidence="1" type="ORF">scyTo_0018144</name>
</gene>
<keyword evidence="2" id="KW-1185">Reference proteome</keyword>
<evidence type="ECO:0000313" key="2">
    <source>
        <dbReference type="Proteomes" id="UP000288216"/>
    </source>
</evidence>
<organism evidence="1 2">
    <name type="scientific">Scyliorhinus torazame</name>
    <name type="common">Cloudy catshark</name>
    <name type="synonym">Catulus torazame</name>
    <dbReference type="NCBI Taxonomy" id="75743"/>
    <lineage>
        <taxon>Eukaryota</taxon>
        <taxon>Metazoa</taxon>
        <taxon>Chordata</taxon>
        <taxon>Craniata</taxon>
        <taxon>Vertebrata</taxon>
        <taxon>Chondrichthyes</taxon>
        <taxon>Elasmobranchii</taxon>
        <taxon>Galeomorphii</taxon>
        <taxon>Galeoidea</taxon>
        <taxon>Carcharhiniformes</taxon>
        <taxon>Scyliorhinidae</taxon>
        <taxon>Scyliorhinus</taxon>
    </lineage>
</organism>
<dbReference type="AlphaFoldDB" id="A0A401PP99"/>
<sequence length="98" mass="11184">MKNAFPRLPHAFSSIIDFAVNTASRMLNWFGDMLGKGKYLKYVKIDHLVGIGAYEDRNEKLKHLPTSRLEAVPKDEHFLCQCISPSLWFSLGKASLWS</sequence>
<dbReference type="Proteomes" id="UP000288216">
    <property type="component" value="Unassembled WGS sequence"/>
</dbReference>
<proteinExistence type="predicted"/>
<protein>
    <submittedName>
        <fullName evidence="1">Uncharacterized protein</fullName>
    </submittedName>
</protein>
<dbReference type="EMBL" id="BFAA01012357">
    <property type="protein sequence ID" value="GCB74966.1"/>
    <property type="molecule type" value="Genomic_DNA"/>
</dbReference>
<comment type="caution">
    <text evidence="1">The sequence shown here is derived from an EMBL/GenBank/DDBJ whole genome shotgun (WGS) entry which is preliminary data.</text>
</comment>
<evidence type="ECO:0000313" key="1">
    <source>
        <dbReference type="EMBL" id="GCB74966.1"/>
    </source>
</evidence>